<keyword evidence="4" id="KW-0406">Ion transport</keyword>
<dbReference type="PaxDb" id="190304-FN0817"/>
<dbReference type="PATRIC" id="fig|190304.8.peg.1378"/>
<sequence>MDIVTVLHDINLAIRYADYIVILSNDGSLYDSGEAKKVISEKILREVYGVSGDVIFDDDKKPVVSVKKSIRDN</sequence>
<dbReference type="GO" id="GO:0005524">
    <property type="term" value="F:ATP binding"/>
    <property type="evidence" value="ECO:0007669"/>
    <property type="project" value="UniProtKB-KW"/>
</dbReference>
<keyword evidence="2" id="KW-0813">Transport</keyword>
<reference evidence="6" key="1">
    <citation type="journal article" date="2002" name="J. Bacteriol.">
        <title>Genome sequence and analysis of the oral bacterium Fusobacterium nucleatum strain ATCC 25586.</title>
        <authorList>
            <person name="Kapatral V."/>
            <person name="Anderson I."/>
            <person name="Ivanova N."/>
            <person name="Reznik G."/>
            <person name="Los T."/>
            <person name="Lykidis A."/>
            <person name="Bhattacharyya A."/>
            <person name="Bartman A."/>
            <person name="Gardner W."/>
            <person name="Grechkin G."/>
            <person name="Zhu L."/>
            <person name="Vasieva O."/>
            <person name="Chu L."/>
            <person name="Kogan Y."/>
            <person name="Chaga O."/>
            <person name="Goltsman E."/>
            <person name="Bernal A."/>
            <person name="Larsen N."/>
            <person name="D'Souza M."/>
            <person name="Walunas T."/>
            <person name="Pusch G."/>
            <person name="Haselkorn R."/>
            <person name="Fonstein M."/>
            <person name="Kyrpides N."/>
            <person name="Overbeek R."/>
        </authorList>
    </citation>
    <scope>NUCLEOTIDE SEQUENCE [LARGE SCALE GENOMIC DNA]</scope>
    <source>
        <strain evidence="6">ATCC 25586</strain>
    </source>
</reference>
<evidence type="ECO:0000256" key="4">
    <source>
        <dbReference type="ARBA" id="ARBA00023065"/>
    </source>
</evidence>
<keyword evidence="6" id="KW-0547">Nucleotide-binding</keyword>
<accession>Q8RF99</accession>
<comment type="subcellular location">
    <subcellularLocation>
        <location evidence="1">Cell membrane</location>
        <topology evidence="1">Peripheral membrane protein</topology>
    </subcellularLocation>
</comment>
<dbReference type="BioCyc" id="FNUC190304:G1FZS-1401-MONOMER"/>
<evidence type="ECO:0000313" key="6">
    <source>
        <dbReference type="EMBL" id="AAL95013.1"/>
    </source>
</evidence>
<evidence type="ECO:0000256" key="1">
    <source>
        <dbReference type="ARBA" id="ARBA00004202"/>
    </source>
</evidence>
<dbReference type="RefSeq" id="WP_011016671.1">
    <property type="nucleotide sequence ID" value="NZ_CP084110.1"/>
</dbReference>
<organism evidence="6">
    <name type="scientific">Fusobacterium nucleatum subsp. nucleatum (strain ATCC 25586 / DSM 15643 / BCRC 10681 / CIP 101130 / JCM 8532 / KCTC 2640 / LMG 13131 / VPI 4355)</name>
    <dbReference type="NCBI Taxonomy" id="190304"/>
    <lineage>
        <taxon>Bacteria</taxon>
        <taxon>Fusobacteriati</taxon>
        <taxon>Fusobacteriota</taxon>
        <taxon>Fusobacteriia</taxon>
        <taxon>Fusobacteriales</taxon>
        <taxon>Fusobacteriaceae</taxon>
        <taxon>Fusobacterium</taxon>
    </lineage>
</organism>
<dbReference type="EMBL" id="AE009951">
    <property type="protein sequence ID" value="AAL95013.1"/>
    <property type="molecule type" value="Genomic_DNA"/>
</dbReference>
<evidence type="ECO:0000256" key="2">
    <source>
        <dbReference type="ARBA" id="ARBA00022448"/>
    </source>
</evidence>
<dbReference type="PANTHER" id="PTHR42771:SF2">
    <property type="entry name" value="IRON(3+)-HYDROXAMATE IMPORT ATP-BINDING PROTEIN FHUC"/>
    <property type="match status" value="1"/>
</dbReference>
<dbReference type="KEGG" id="fnu:FN0817"/>
<dbReference type="EnsemblBacteria" id="AAL95013">
    <property type="protein sequence ID" value="AAL95013"/>
    <property type="gene ID" value="FN0817"/>
</dbReference>
<keyword evidence="6" id="KW-0067">ATP-binding</keyword>
<dbReference type="eggNOG" id="COG1120">
    <property type="taxonomic scope" value="Bacteria"/>
</dbReference>
<proteinExistence type="predicted"/>
<dbReference type="STRING" id="190304.FN0817"/>
<dbReference type="PANTHER" id="PTHR42771">
    <property type="entry name" value="IRON(3+)-HYDROXAMATE IMPORT ATP-BINDING PROTEIN FHUC"/>
    <property type="match status" value="1"/>
</dbReference>
<dbReference type="InterPro" id="IPR051535">
    <property type="entry name" value="Siderophore_ABC-ATPase"/>
</dbReference>
<dbReference type="AlphaFoldDB" id="Q8RF99"/>
<evidence type="ECO:0000256" key="5">
    <source>
        <dbReference type="ARBA" id="ARBA00023136"/>
    </source>
</evidence>
<dbReference type="HOGENOM" id="CLU_2787882_0_0_0"/>
<evidence type="ECO:0000256" key="3">
    <source>
        <dbReference type="ARBA" id="ARBA00022475"/>
    </source>
</evidence>
<keyword evidence="3" id="KW-1003">Cell membrane</keyword>
<keyword evidence="5" id="KW-0472">Membrane</keyword>
<dbReference type="GO" id="GO:0005886">
    <property type="term" value="C:plasma membrane"/>
    <property type="evidence" value="ECO:0007669"/>
    <property type="project" value="UniProtKB-SubCell"/>
</dbReference>
<protein>
    <submittedName>
        <fullName evidence="6">ABC transporter ATP-binding protein</fullName>
    </submittedName>
</protein>
<dbReference type="GO" id="GO:0006811">
    <property type="term" value="P:monoatomic ion transport"/>
    <property type="evidence" value="ECO:0007669"/>
    <property type="project" value="UniProtKB-KW"/>
</dbReference>
<dbReference type="InParanoid" id="Q8RF99"/>
<gene>
    <name evidence="6" type="ordered locus">FN0817</name>
</gene>
<name>Q8RF99_FUSNN</name>